<keyword evidence="17" id="KW-0238">DNA-binding</keyword>
<keyword evidence="8 18" id="KW-0812">Transmembrane</keyword>
<evidence type="ECO:0000256" key="7">
    <source>
        <dbReference type="ARBA" id="ARBA00022679"/>
    </source>
</evidence>
<evidence type="ECO:0000256" key="18">
    <source>
        <dbReference type="SAM" id="Phobius"/>
    </source>
</evidence>
<comment type="pathway">
    <text evidence="3">Lipid metabolism; sphingolipid metabolism.</text>
</comment>
<dbReference type="EMBL" id="VOFY01000015">
    <property type="protein sequence ID" value="KAA8585657.1"/>
    <property type="molecule type" value="Genomic_DNA"/>
</dbReference>
<protein>
    <recommendedName>
        <fullName evidence="19">Homeobox domain-containing protein</fullName>
    </recommendedName>
</protein>
<dbReference type="Gene3D" id="1.10.10.60">
    <property type="entry name" value="Homeodomain-like"/>
    <property type="match status" value="1"/>
</dbReference>
<dbReference type="UniPathway" id="UPA00222"/>
<dbReference type="PROSITE" id="PS50071">
    <property type="entry name" value="HOMEOBOX_2"/>
    <property type="match status" value="1"/>
</dbReference>
<dbReference type="InterPro" id="IPR024578">
    <property type="entry name" value="Homez_homeobox_dom"/>
</dbReference>
<dbReference type="InterPro" id="IPR016439">
    <property type="entry name" value="Lag1/Lac1-like"/>
</dbReference>
<evidence type="ECO:0000256" key="14">
    <source>
        <dbReference type="ARBA" id="ARBA00023136"/>
    </source>
</evidence>
<dbReference type="GO" id="GO:0003677">
    <property type="term" value="F:DNA binding"/>
    <property type="evidence" value="ECO:0007669"/>
    <property type="project" value="UniProtKB-UniRule"/>
</dbReference>
<evidence type="ECO:0000313" key="20">
    <source>
        <dbReference type="EMBL" id="KAA8585657.1"/>
    </source>
</evidence>
<comment type="subcellular location">
    <subcellularLocation>
        <location evidence="2">Endoplasmic reticulum membrane</location>
        <topology evidence="2">Multi-pass membrane protein</topology>
    </subcellularLocation>
    <subcellularLocation>
        <location evidence="17">Nucleus</location>
    </subcellularLocation>
</comment>
<comment type="function">
    <text evidence="1">Sequence-specific transcription factor which is part of a developmental regulatory system that provides cells with specific positional identities on the anterior-posterior axis.</text>
</comment>
<evidence type="ECO:0000259" key="19">
    <source>
        <dbReference type="PROSITE" id="PS50071"/>
    </source>
</evidence>
<keyword evidence="17" id="KW-0539">Nucleus</keyword>
<gene>
    <name evidence="20" type="ORF">FQN60_004351</name>
</gene>
<dbReference type="GO" id="GO:0005789">
    <property type="term" value="C:endoplasmic reticulum membrane"/>
    <property type="evidence" value="ECO:0007669"/>
    <property type="project" value="UniProtKB-SubCell"/>
</dbReference>
<feature type="transmembrane region" description="Helical" evidence="18">
    <location>
        <begin position="37"/>
        <end position="56"/>
    </location>
</feature>
<evidence type="ECO:0000256" key="3">
    <source>
        <dbReference type="ARBA" id="ARBA00004760"/>
    </source>
</evidence>
<evidence type="ECO:0000256" key="15">
    <source>
        <dbReference type="ARBA" id="ARBA00023163"/>
    </source>
</evidence>
<dbReference type="GO" id="GO:0050291">
    <property type="term" value="F:sphingosine N-acyltransferase activity"/>
    <property type="evidence" value="ECO:0007669"/>
    <property type="project" value="InterPro"/>
</dbReference>
<keyword evidence="5" id="KW-0444">Lipid biosynthesis</keyword>
<evidence type="ECO:0000256" key="17">
    <source>
        <dbReference type="PROSITE-ProRule" id="PRU00108"/>
    </source>
</evidence>
<dbReference type="GO" id="GO:0046513">
    <property type="term" value="P:ceramide biosynthetic process"/>
    <property type="evidence" value="ECO:0007669"/>
    <property type="project" value="InterPro"/>
</dbReference>
<evidence type="ECO:0000256" key="13">
    <source>
        <dbReference type="ARBA" id="ARBA00023098"/>
    </source>
</evidence>
<evidence type="ECO:0000256" key="4">
    <source>
        <dbReference type="ARBA" id="ARBA00004991"/>
    </source>
</evidence>
<evidence type="ECO:0000256" key="10">
    <source>
        <dbReference type="ARBA" id="ARBA00022824"/>
    </source>
</evidence>
<dbReference type="Pfam" id="PF11569">
    <property type="entry name" value="Homez"/>
    <property type="match status" value="1"/>
</dbReference>
<comment type="catalytic activity">
    <reaction evidence="16">
        <text>sphinganine + octadecanoyl-CoA = N-(octadecanoyl)-sphinganine + CoA + H(+)</text>
        <dbReference type="Rhea" id="RHEA:36547"/>
        <dbReference type="ChEBI" id="CHEBI:15378"/>
        <dbReference type="ChEBI" id="CHEBI:57287"/>
        <dbReference type="ChEBI" id="CHEBI:57394"/>
        <dbReference type="ChEBI" id="CHEBI:57817"/>
        <dbReference type="ChEBI" id="CHEBI:67033"/>
    </reaction>
    <physiologicalReaction direction="left-to-right" evidence="16">
        <dbReference type="Rhea" id="RHEA:36548"/>
    </physiologicalReaction>
</comment>
<evidence type="ECO:0000256" key="8">
    <source>
        <dbReference type="ARBA" id="ARBA00022692"/>
    </source>
</evidence>
<comment type="caution">
    <text evidence="20">The sequence shown here is derived from an EMBL/GenBank/DDBJ whole genome shotgun (WGS) entry which is preliminary data.</text>
</comment>
<evidence type="ECO:0000256" key="5">
    <source>
        <dbReference type="ARBA" id="ARBA00022516"/>
    </source>
</evidence>
<dbReference type="PANTHER" id="PTHR12560:SF62">
    <property type="entry name" value="CERAMIDE SYNTHASE 3 ISOFORM X1"/>
    <property type="match status" value="1"/>
</dbReference>
<dbReference type="InterPro" id="IPR001356">
    <property type="entry name" value="HD"/>
</dbReference>
<keyword evidence="10" id="KW-0256">Endoplasmic reticulum</keyword>
<dbReference type="FunFam" id="1.10.10.60:FF:000020">
    <property type="entry name" value="Ceramide synthase 5"/>
    <property type="match status" value="1"/>
</dbReference>
<evidence type="ECO:0000256" key="16">
    <source>
        <dbReference type="ARBA" id="ARBA00049036"/>
    </source>
</evidence>
<dbReference type="InterPro" id="IPR009057">
    <property type="entry name" value="Homeodomain-like_sf"/>
</dbReference>
<feature type="non-terminal residue" evidence="20">
    <location>
        <position position="204"/>
    </location>
</feature>
<feature type="domain" description="Homeobox" evidence="19">
    <location>
        <begin position="67"/>
        <end position="124"/>
    </location>
</feature>
<feature type="transmembrane region" description="Helical" evidence="18">
    <location>
        <begin position="140"/>
        <end position="160"/>
    </location>
</feature>
<keyword evidence="6" id="KW-0597">Phosphoprotein</keyword>
<keyword evidence="12" id="KW-0805">Transcription regulation</keyword>
<evidence type="ECO:0000256" key="1">
    <source>
        <dbReference type="ARBA" id="ARBA00003263"/>
    </source>
</evidence>
<keyword evidence="11 18" id="KW-1133">Transmembrane helix</keyword>
<dbReference type="Pfam" id="PF03798">
    <property type="entry name" value="TRAM_LAG1_CLN8"/>
    <property type="match status" value="1"/>
</dbReference>
<dbReference type="InterPro" id="IPR006634">
    <property type="entry name" value="TLC-dom"/>
</dbReference>
<keyword evidence="21" id="KW-1185">Reference proteome</keyword>
<dbReference type="SUPFAM" id="SSF46689">
    <property type="entry name" value="Homeodomain-like"/>
    <property type="match status" value="1"/>
</dbReference>
<feature type="transmembrane region" description="Helical" evidence="18">
    <location>
        <begin position="180"/>
        <end position="199"/>
    </location>
</feature>
<evidence type="ECO:0000256" key="12">
    <source>
        <dbReference type="ARBA" id="ARBA00023015"/>
    </source>
</evidence>
<keyword evidence="7" id="KW-0808">Transferase</keyword>
<keyword evidence="14 18" id="KW-0472">Membrane</keyword>
<sequence length="204" mass="24588">MFDTLYEWFWWERIWLPVNLTWADLEDREGRVYAKASHLYVTVPYSFAFLLIRYLFERWIATPIAVSVGIKQRVHLKAGDNPILEHYYITQCRNPAQKDIDGLSKKSSLSVRQVERWFRRRRSQDLPGVLKKFREASWRFVFYLLAFIGGIVALYDKEWFHDTREVWTGFPNQSMLESQYWYYILEISFYGSLLLSVAFDVKRK</sequence>
<evidence type="ECO:0000256" key="2">
    <source>
        <dbReference type="ARBA" id="ARBA00004477"/>
    </source>
</evidence>
<accession>A0A5J5CV73</accession>
<dbReference type="AlphaFoldDB" id="A0A5J5CV73"/>
<evidence type="ECO:0000256" key="9">
    <source>
        <dbReference type="ARBA" id="ARBA00022737"/>
    </source>
</evidence>
<dbReference type="SMART" id="SM00389">
    <property type="entry name" value="HOX"/>
    <property type="match status" value="1"/>
</dbReference>
<keyword evidence="17" id="KW-0371">Homeobox</keyword>
<keyword evidence="9" id="KW-0677">Repeat</keyword>
<evidence type="ECO:0000256" key="6">
    <source>
        <dbReference type="ARBA" id="ARBA00022553"/>
    </source>
</evidence>
<evidence type="ECO:0000256" key="11">
    <source>
        <dbReference type="ARBA" id="ARBA00022989"/>
    </source>
</evidence>
<keyword evidence="13" id="KW-0443">Lipid metabolism</keyword>
<proteinExistence type="predicted"/>
<organism evidence="20 21">
    <name type="scientific">Etheostoma spectabile</name>
    <name type="common">orangethroat darter</name>
    <dbReference type="NCBI Taxonomy" id="54343"/>
    <lineage>
        <taxon>Eukaryota</taxon>
        <taxon>Metazoa</taxon>
        <taxon>Chordata</taxon>
        <taxon>Craniata</taxon>
        <taxon>Vertebrata</taxon>
        <taxon>Euteleostomi</taxon>
        <taxon>Actinopterygii</taxon>
        <taxon>Neopterygii</taxon>
        <taxon>Teleostei</taxon>
        <taxon>Neoteleostei</taxon>
        <taxon>Acanthomorphata</taxon>
        <taxon>Eupercaria</taxon>
        <taxon>Perciformes</taxon>
        <taxon>Percoidei</taxon>
        <taxon>Percidae</taxon>
        <taxon>Etheostomatinae</taxon>
        <taxon>Etheostoma</taxon>
    </lineage>
</organism>
<dbReference type="CDD" id="cd00086">
    <property type="entry name" value="homeodomain"/>
    <property type="match status" value="1"/>
</dbReference>
<name>A0A5J5CV73_9PERO</name>
<reference evidence="20 21" key="1">
    <citation type="submission" date="2019-08" db="EMBL/GenBank/DDBJ databases">
        <title>A chromosome-level genome assembly, high-density linkage maps, and genome scans reveal the genomic architecture of hybrid incompatibilities underlying speciation via character displacement in darters (Percidae: Etheostominae).</title>
        <authorList>
            <person name="Moran R.L."/>
            <person name="Catchen J.M."/>
            <person name="Fuller R.C."/>
        </authorList>
    </citation>
    <scope>NUCLEOTIDE SEQUENCE [LARGE SCALE GENOMIC DNA]</scope>
    <source>
        <strain evidence="20">EspeVRDwgs_2016</strain>
        <tissue evidence="20">Muscle</tissue>
    </source>
</reference>
<feature type="DNA-binding region" description="Homeobox" evidence="17">
    <location>
        <begin position="69"/>
        <end position="125"/>
    </location>
</feature>
<dbReference type="PIRSF" id="PIRSF005225">
    <property type="entry name" value="LAG1_LAC1"/>
    <property type="match status" value="1"/>
</dbReference>
<dbReference type="Proteomes" id="UP000327493">
    <property type="component" value="Chromosome 15"/>
</dbReference>
<comment type="pathway">
    <text evidence="4">Sphingolipid metabolism.</text>
</comment>
<dbReference type="PANTHER" id="PTHR12560">
    <property type="entry name" value="LONGEVITY ASSURANCE FACTOR 1 LAG1"/>
    <property type="match status" value="1"/>
</dbReference>
<evidence type="ECO:0000313" key="21">
    <source>
        <dbReference type="Proteomes" id="UP000327493"/>
    </source>
</evidence>
<dbReference type="GO" id="GO:0005634">
    <property type="term" value="C:nucleus"/>
    <property type="evidence" value="ECO:0007669"/>
    <property type="project" value="UniProtKB-SubCell"/>
</dbReference>
<keyword evidence="15" id="KW-0804">Transcription</keyword>